<dbReference type="OrthoDB" id="9888995at2"/>
<protein>
    <submittedName>
        <fullName evidence="1">Uncharacterized protein</fullName>
    </submittedName>
</protein>
<proteinExistence type="predicted"/>
<dbReference type="EMBL" id="CP017599">
    <property type="protein sequence ID" value="AOX01472.1"/>
    <property type="molecule type" value="Genomic_DNA"/>
</dbReference>
<dbReference type="Proteomes" id="UP000177870">
    <property type="component" value="Chromosome"/>
</dbReference>
<evidence type="ECO:0000313" key="1">
    <source>
        <dbReference type="EMBL" id="AOX01472.1"/>
    </source>
</evidence>
<gene>
    <name evidence="1" type="ORF">BJP34_20295</name>
</gene>
<dbReference type="STRING" id="1458985.BJP34_20295"/>
<evidence type="ECO:0000313" key="2">
    <source>
        <dbReference type="Proteomes" id="UP000177870"/>
    </source>
</evidence>
<organism evidence="1 2">
    <name type="scientific">Moorena producens PAL-8-15-08-1</name>
    <dbReference type="NCBI Taxonomy" id="1458985"/>
    <lineage>
        <taxon>Bacteria</taxon>
        <taxon>Bacillati</taxon>
        <taxon>Cyanobacteriota</taxon>
        <taxon>Cyanophyceae</taxon>
        <taxon>Coleofasciculales</taxon>
        <taxon>Coleofasciculaceae</taxon>
        <taxon>Moorena</taxon>
    </lineage>
</organism>
<dbReference type="RefSeq" id="WP_070393911.1">
    <property type="nucleotide sequence ID" value="NZ_CP017599.1"/>
</dbReference>
<name>A0A1D8TUY9_9CYAN</name>
<accession>A0A1D8TUY9</accession>
<reference evidence="2" key="1">
    <citation type="submission" date="2016-10" db="EMBL/GenBank/DDBJ databases">
        <title>Comparative genomics uncovers the prolific and rare metabolic potential of the cyanobacterial genus Moorea.</title>
        <authorList>
            <person name="Leao T."/>
            <person name="Castelao G."/>
            <person name="Korobeynikov A."/>
            <person name="Monroe E.A."/>
            <person name="Podell S."/>
            <person name="Glukhov E."/>
            <person name="Allen E."/>
            <person name="Gerwick W.H."/>
            <person name="Gerwick L."/>
        </authorList>
    </citation>
    <scope>NUCLEOTIDE SEQUENCE [LARGE SCALE GENOMIC DNA]</scope>
    <source>
        <strain evidence="2">PAL-8-15-08-1</strain>
    </source>
</reference>
<dbReference type="KEGG" id="mpro:BJP34_20295"/>
<dbReference type="AlphaFoldDB" id="A0A1D8TUY9"/>
<sequence length="293" mass="32386">MSKSIIELVDELSTDSLTVKILNALDFVIPGEWENLVGFNHTIRKLTGEEDYEVITKIRDRALAIYEDPNEGYQKAVGIYQKFDRTDKAIAAAALADKVGDTFRWIPFLQKLTPKADKLQGLDLGLKLVGELLAHSKIHKVGLNPFEFATSIQENYDKAALMRMVALVCIDGVIPLGADFVSKVRNTLEDGDQSSFSNNDEFEAIRDSIPDGDKQGFITQTFDAVGGWMDNLVSSVGLSRDSLSDSLGGFVEIADDKLDYVAAFLDASTNYYEHTGIQTVARHLILRAAEEID</sequence>